<gene>
    <name evidence="1" type="ORF">ACFQDL_20485</name>
</gene>
<comment type="caution">
    <text evidence="1">The sequence shown here is derived from an EMBL/GenBank/DDBJ whole genome shotgun (WGS) entry which is preliminary data.</text>
</comment>
<keyword evidence="2" id="KW-1185">Reference proteome</keyword>
<protein>
    <submittedName>
        <fullName evidence="1">Uncharacterized protein</fullName>
    </submittedName>
</protein>
<name>A0ABW2A3Y9_9GAMM</name>
<dbReference type="Proteomes" id="UP001596422">
    <property type="component" value="Unassembled WGS sequence"/>
</dbReference>
<reference evidence="2" key="1">
    <citation type="journal article" date="2019" name="Int. J. Syst. Evol. Microbiol.">
        <title>The Global Catalogue of Microorganisms (GCM) 10K type strain sequencing project: providing services to taxonomists for standard genome sequencing and annotation.</title>
        <authorList>
            <consortium name="The Broad Institute Genomics Platform"/>
            <consortium name="The Broad Institute Genome Sequencing Center for Infectious Disease"/>
            <person name="Wu L."/>
            <person name="Ma J."/>
        </authorList>
    </citation>
    <scope>NUCLEOTIDE SEQUENCE [LARGE SCALE GENOMIC DNA]</scope>
    <source>
        <strain evidence="2">NBRC 111756</strain>
    </source>
</reference>
<dbReference type="EMBL" id="JBHSWE010000001">
    <property type="protein sequence ID" value="MFC6672177.1"/>
    <property type="molecule type" value="Genomic_DNA"/>
</dbReference>
<accession>A0ABW2A3Y9</accession>
<sequence length="79" mass="9381">MSLLIELRTMLGNPAGDFLLVELQSVDDHYPLYGELQLDPEQDRQPPRSNGTDAGVWRWIRCWHSGWTWPREMRWRSGR</sequence>
<proteinExistence type="predicted"/>
<dbReference type="RefSeq" id="WP_379910634.1">
    <property type="nucleotide sequence ID" value="NZ_JBHSWE010000001.1"/>
</dbReference>
<evidence type="ECO:0000313" key="2">
    <source>
        <dbReference type="Proteomes" id="UP001596422"/>
    </source>
</evidence>
<organism evidence="1 2">
    <name type="scientific">Marinobacterium aestuariivivens</name>
    <dbReference type="NCBI Taxonomy" id="1698799"/>
    <lineage>
        <taxon>Bacteria</taxon>
        <taxon>Pseudomonadati</taxon>
        <taxon>Pseudomonadota</taxon>
        <taxon>Gammaproteobacteria</taxon>
        <taxon>Oceanospirillales</taxon>
        <taxon>Oceanospirillaceae</taxon>
        <taxon>Marinobacterium</taxon>
    </lineage>
</organism>
<evidence type="ECO:0000313" key="1">
    <source>
        <dbReference type="EMBL" id="MFC6672177.1"/>
    </source>
</evidence>